<dbReference type="KEGG" id="bic:LMTR13_01850"/>
<accession>A0A1B1U8M4</accession>
<organism evidence="1 2">
    <name type="scientific">Bradyrhizobium icense</name>
    <dbReference type="NCBI Taxonomy" id="1274631"/>
    <lineage>
        <taxon>Bacteria</taxon>
        <taxon>Pseudomonadati</taxon>
        <taxon>Pseudomonadota</taxon>
        <taxon>Alphaproteobacteria</taxon>
        <taxon>Hyphomicrobiales</taxon>
        <taxon>Nitrobacteraceae</taxon>
        <taxon>Bradyrhizobium</taxon>
    </lineage>
</organism>
<dbReference type="AlphaFoldDB" id="A0A1B1U8M4"/>
<reference evidence="1 2" key="1">
    <citation type="submission" date="2016-07" db="EMBL/GenBank/DDBJ databases">
        <title>Complete genome sequence of Bradyrhizobium icense LMTR 13T, a potential inoculant strain isolated from lima bean (Phaseolus lunatus) in Peru.</title>
        <authorList>
            <person name="Ormeno-Orrillo E."/>
            <person name="Duran D."/>
            <person name="Rogel M.A."/>
            <person name="Rey L."/>
            <person name="Imperial J."/>
            <person name="Ruiz-Argueso T."/>
            <person name="Martinez-Romero E."/>
        </authorList>
    </citation>
    <scope>NUCLEOTIDE SEQUENCE [LARGE SCALE GENOMIC DNA]</scope>
    <source>
        <strain evidence="1 2">LMTR 13</strain>
    </source>
</reference>
<evidence type="ECO:0000313" key="1">
    <source>
        <dbReference type="EMBL" id="ANV99119.1"/>
    </source>
</evidence>
<name>A0A1B1U8M4_9BRAD</name>
<gene>
    <name evidence="1" type="ORF">LMTR13_01850</name>
</gene>
<keyword evidence="2" id="KW-1185">Reference proteome</keyword>
<protein>
    <submittedName>
        <fullName evidence="1">Uncharacterized protein</fullName>
    </submittedName>
</protein>
<dbReference type="Proteomes" id="UP000092839">
    <property type="component" value="Chromosome"/>
</dbReference>
<sequence>MVFARRADDFGAERLQEAVQFVDIGALAGAEAEVMQADALLFEGDALVLWRWRADAQRGAAADAVIGRLAIDDRPQPKKRQQLAIKIAGAFVIRSGEENMCDAVDFHCLPLRGNLR</sequence>
<evidence type="ECO:0000313" key="2">
    <source>
        <dbReference type="Proteomes" id="UP000092839"/>
    </source>
</evidence>
<proteinExistence type="predicted"/>
<dbReference type="EMBL" id="CP016428">
    <property type="protein sequence ID" value="ANV99119.1"/>
    <property type="molecule type" value="Genomic_DNA"/>
</dbReference>